<accession>A0A077MFJ2</accession>
<dbReference type="OrthoDB" id="9788974at2"/>
<feature type="transmembrane region" description="Helical" evidence="1">
    <location>
        <begin position="100"/>
        <end position="118"/>
    </location>
</feature>
<keyword evidence="1" id="KW-0472">Membrane</keyword>
<dbReference type="AlphaFoldDB" id="A0A077MFJ2"/>
<reference evidence="2 3" key="1">
    <citation type="journal article" date="2013" name="ISME J.">
        <title>A metabolic model for members of the genus Tetrasphaera involved in enhanced biological phosphorus removal.</title>
        <authorList>
            <person name="Kristiansen R."/>
            <person name="Nguyen H.T.T."/>
            <person name="Saunders A.M."/>
            <person name="Nielsen J.L."/>
            <person name="Wimmer R."/>
            <person name="Le V.Q."/>
            <person name="McIlroy S.J."/>
            <person name="Petrovski S."/>
            <person name="Seviour R.J."/>
            <person name="Calteau A."/>
            <person name="Nielsen K.L."/>
            <person name="Nielsen P.H."/>
        </authorList>
    </citation>
    <scope>NUCLEOTIDE SEQUENCE [LARGE SCALE GENOMIC DNA]</scope>
    <source>
        <strain evidence="2 3">Ben 74</strain>
    </source>
</reference>
<dbReference type="STRING" id="1193518.BN13_500041"/>
<gene>
    <name evidence="2" type="ORF">BN13_500041</name>
</gene>
<dbReference type="RefSeq" id="WP_048546283.1">
    <property type="nucleotide sequence ID" value="NZ_HF571038.1"/>
</dbReference>
<feature type="transmembrane region" description="Helical" evidence="1">
    <location>
        <begin position="62"/>
        <end position="80"/>
    </location>
</feature>
<keyword evidence="1" id="KW-0812">Transmembrane</keyword>
<feature type="transmembrane region" description="Helical" evidence="1">
    <location>
        <begin position="37"/>
        <end position="55"/>
    </location>
</feature>
<dbReference type="Proteomes" id="UP000035720">
    <property type="component" value="Unassembled WGS sequence"/>
</dbReference>
<dbReference type="PANTHER" id="PTHR36974:SF1">
    <property type="entry name" value="DOXX FAMILY MEMBRANE PROTEIN"/>
    <property type="match status" value="1"/>
</dbReference>
<dbReference type="EMBL" id="CAJC01000162">
    <property type="protein sequence ID" value="CCI53913.1"/>
    <property type="molecule type" value="Genomic_DNA"/>
</dbReference>
<keyword evidence="1" id="KW-1133">Transmembrane helix</keyword>
<keyword evidence="3" id="KW-1185">Reference proteome</keyword>
<organism evidence="2 3">
    <name type="scientific">Nostocoides jenkinsii Ben 74</name>
    <dbReference type="NCBI Taxonomy" id="1193518"/>
    <lineage>
        <taxon>Bacteria</taxon>
        <taxon>Bacillati</taxon>
        <taxon>Actinomycetota</taxon>
        <taxon>Actinomycetes</taxon>
        <taxon>Micrococcales</taxon>
        <taxon>Intrasporangiaceae</taxon>
        <taxon>Nostocoides</taxon>
    </lineage>
</organism>
<evidence type="ECO:0000256" key="1">
    <source>
        <dbReference type="SAM" id="Phobius"/>
    </source>
</evidence>
<protein>
    <submittedName>
        <fullName evidence="2">Predicted membrane protein</fullName>
    </submittedName>
</protein>
<proteinExistence type="predicted"/>
<name>A0A077MFJ2_9MICO</name>
<sequence>MALGGFLLLAGIAHLTVAREEFRAQVPPWVPLDTDPVVVLSGIVEIGLGLALWLWRRPLVGWIVAAFFVAVFPGNLWQWIEGRDAFGLDTDRARLIRLFFQPLLVAWALWCTGAWRAWRQGRRRSV</sequence>
<evidence type="ECO:0000313" key="3">
    <source>
        <dbReference type="Proteomes" id="UP000035720"/>
    </source>
</evidence>
<evidence type="ECO:0000313" key="2">
    <source>
        <dbReference type="EMBL" id="CCI53913.1"/>
    </source>
</evidence>
<dbReference type="PANTHER" id="PTHR36974">
    <property type="entry name" value="MEMBRANE PROTEIN-RELATED"/>
    <property type="match status" value="1"/>
</dbReference>
<comment type="caution">
    <text evidence="2">The sequence shown here is derived from an EMBL/GenBank/DDBJ whole genome shotgun (WGS) entry which is preliminary data.</text>
</comment>